<dbReference type="GO" id="GO:0022857">
    <property type="term" value="F:transmembrane transporter activity"/>
    <property type="evidence" value="ECO:0007669"/>
    <property type="project" value="InterPro"/>
</dbReference>
<feature type="transmembrane region" description="Helical" evidence="8">
    <location>
        <begin position="242"/>
        <end position="263"/>
    </location>
</feature>
<accession>A0A1E7KJW0</accession>
<keyword evidence="5 8" id="KW-0812">Transmembrane</keyword>
<dbReference type="GO" id="GO:0005886">
    <property type="term" value="C:plasma membrane"/>
    <property type="evidence" value="ECO:0007669"/>
    <property type="project" value="UniProtKB-SubCell"/>
</dbReference>
<feature type="transmembrane region" description="Helical" evidence="8">
    <location>
        <begin position="122"/>
        <end position="143"/>
    </location>
</feature>
<sequence>MTSKPFPAARRLPFAAGLLTAGAALAVLLSLAFGSNDIPFREVLSALFTHVDSAEATVVTSQRLPRTLLGLAVGCALGMAGALMQGHTRNPLADPGLFGVNAGAAFAVAGLTYGFGVSSSGVLVAAALAGAGVVATLVALFGLRGTNRGALVMLAITGTTLSALLTALTTALVLLDKRTLDVMRFWQVGALADRDHGMAVLIIPLLAAGCLLALVNAFALNNLGLGDDVARSLGTRVRRSRITGITAITLLAGPATALCGPVAFLGLVAPHTARLFARHDQRWLVPLSGLTGAIVLLVADTVGRVSARPGELQAGIVMAAVGAPVLLALTRRRKLVAL</sequence>
<keyword evidence="3" id="KW-0813">Transport</keyword>
<feature type="transmembrane region" description="Helical" evidence="8">
    <location>
        <begin position="150"/>
        <end position="175"/>
    </location>
</feature>
<evidence type="ECO:0000313" key="9">
    <source>
        <dbReference type="EMBL" id="OEV04144.1"/>
    </source>
</evidence>
<keyword evidence="6 8" id="KW-1133">Transmembrane helix</keyword>
<dbReference type="PANTHER" id="PTHR30472">
    <property type="entry name" value="FERRIC ENTEROBACTIN TRANSPORT SYSTEM PERMEASE PROTEIN"/>
    <property type="match status" value="1"/>
</dbReference>
<feature type="transmembrane region" description="Helical" evidence="8">
    <location>
        <begin position="198"/>
        <end position="221"/>
    </location>
</feature>
<dbReference type="InterPro" id="IPR000522">
    <property type="entry name" value="ABC_transptr_permease_BtuC"/>
</dbReference>
<evidence type="ECO:0000313" key="10">
    <source>
        <dbReference type="Proteomes" id="UP000176101"/>
    </source>
</evidence>
<keyword evidence="7 8" id="KW-0472">Membrane</keyword>
<dbReference type="Gene3D" id="1.10.3470.10">
    <property type="entry name" value="ABC transporter involved in vitamin B12 uptake, BtuC"/>
    <property type="match status" value="1"/>
</dbReference>
<evidence type="ECO:0000256" key="2">
    <source>
        <dbReference type="ARBA" id="ARBA00007935"/>
    </source>
</evidence>
<feature type="transmembrane region" description="Helical" evidence="8">
    <location>
        <begin position="314"/>
        <end position="330"/>
    </location>
</feature>
<dbReference type="RefSeq" id="WP_212732686.1">
    <property type="nucleotide sequence ID" value="NZ_LJGU01000114.1"/>
</dbReference>
<evidence type="ECO:0000256" key="7">
    <source>
        <dbReference type="ARBA" id="ARBA00023136"/>
    </source>
</evidence>
<comment type="subcellular location">
    <subcellularLocation>
        <location evidence="1">Cell membrane</location>
        <topology evidence="1">Multi-pass membrane protein</topology>
    </subcellularLocation>
</comment>
<evidence type="ECO:0000256" key="4">
    <source>
        <dbReference type="ARBA" id="ARBA00022475"/>
    </source>
</evidence>
<organism evidence="9 10">
    <name type="scientific">Streptomyces oceani</name>
    <dbReference type="NCBI Taxonomy" id="1075402"/>
    <lineage>
        <taxon>Bacteria</taxon>
        <taxon>Bacillati</taxon>
        <taxon>Actinomycetota</taxon>
        <taxon>Actinomycetes</taxon>
        <taxon>Kitasatosporales</taxon>
        <taxon>Streptomycetaceae</taxon>
        <taxon>Streptomyces</taxon>
    </lineage>
</organism>
<comment type="caution">
    <text evidence="9">The sequence shown here is derived from an EMBL/GenBank/DDBJ whole genome shotgun (WGS) entry which is preliminary data.</text>
</comment>
<gene>
    <name evidence="9" type="ORF">AN216_07975</name>
</gene>
<comment type="similarity">
    <text evidence="2">Belongs to the binding-protein-dependent transport system permease family. FecCD subfamily.</text>
</comment>
<protein>
    <submittedName>
        <fullName evidence="9">Iron ABC transporter permease</fullName>
    </submittedName>
</protein>
<dbReference type="STRING" id="1075402.AN216_07975"/>
<keyword evidence="4" id="KW-1003">Cell membrane</keyword>
<keyword evidence="10" id="KW-1185">Reference proteome</keyword>
<dbReference type="Pfam" id="PF01032">
    <property type="entry name" value="FecCD"/>
    <property type="match status" value="1"/>
</dbReference>
<evidence type="ECO:0000256" key="8">
    <source>
        <dbReference type="SAM" id="Phobius"/>
    </source>
</evidence>
<dbReference type="AlphaFoldDB" id="A0A1E7KJW0"/>
<reference evidence="9 10" key="1">
    <citation type="journal article" date="2016" name="Front. Microbiol.">
        <title>Comparative Genomics Analysis of Streptomyces Species Reveals Their Adaptation to the Marine Environment and Their Diversity at the Genomic Level.</title>
        <authorList>
            <person name="Tian X."/>
            <person name="Zhang Z."/>
            <person name="Yang T."/>
            <person name="Chen M."/>
            <person name="Li J."/>
            <person name="Chen F."/>
            <person name="Yang J."/>
            <person name="Li W."/>
            <person name="Zhang B."/>
            <person name="Zhang Z."/>
            <person name="Wu J."/>
            <person name="Zhang C."/>
            <person name="Long L."/>
            <person name="Xiao J."/>
        </authorList>
    </citation>
    <scope>NUCLEOTIDE SEQUENCE [LARGE SCALE GENOMIC DNA]</scope>
    <source>
        <strain evidence="9 10">SCSIO 02100</strain>
    </source>
</reference>
<dbReference type="PATRIC" id="fig|1075402.3.peg.4402"/>
<dbReference type="CDD" id="cd06550">
    <property type="entry name" value="TM_ABC_iron-siderophores_like"/>
    <property type="match status" value="1"/>
</dbReference>
<proteinExistence type="inferred from homology"/>
<dbReference type="GO" id="GO:0033214">
    <property type="term" value="P:siderophore-iron import into cell"/>
    <property type="evidence" value="ECO:0007669"/>
    <property type="project" value="TreeGrafter"/>
</dbReference>
<dbReference type="Proteomes" id="UP000176101">
    <property type="component" value="Unassembled WGS sequence"/>
</dbReference>
<evidence type="ECO:0000256" key="5">
    <source>
        <dbReference type="ARBA" id="ARBA00022692"/>
    </source>
</evidence>
<dbReference type="SUPFAM" id="SSF81345">
    <property type="entry name" value="ABC transporter involved in vitamin B12 uptake, BtuC"/>
    <property type="match status" value="1"/>
</dbReference>
<evidence type="ECO:0000256" key="3">
    <source>
        <dbReference type="ARBA" id="ARBA00022448"/>
    </source>
</evidence>
<evidence type="ECO:0000256" key="6">
    <source>
        <dbReference type="ARBA" id="ARBA00022989"/>
    </source>
</evidence>
<feature type="transmembrane region" description="Helical" evidence="8">
    <location>
        <begin position="283"/>
        <end position="302"/>
    </location>
</feature>
<evidence type="ECO:0000256" key="1">
    <source>
        <dbReference type="ARBA" id="ARBA00004651"/>
    </source>
</evidence>
<name>A0A1E7KJW0_9ACTN</name>
<dbReference type="InterPro" id="IPR037294">
    <property type="entry name" value="ABC_BtuC-like"/>
</dbReference>
<dbReference type="PANTHER" id="PTHR30472:SF1">
    <property type="entry name" value="FE(3+) DICITRATE TRANSPORT SYSTEM PERMEASE PROTEIN FECC-RELATED"/>
    <property type="match status" value="1"/>
</dbReference>
<dbReference type="EMBL" id="LJGU01000114">
    <property type="protein sequence ID" value="OEV04144.1"/>
    <property type="molecule type" value="Genomic_DNA"/>
</dbReference>
<feature type="transmembrane region" description="Helical" evidence="8">
    <location>
        <begin position="96"/>
        <end position="116"/>
    </location>
</feature>